<dbReference type="Proteomes" id="UP000780801">
    <property type="component" value="Unassembled WGS sequence"/>
</dbReference>
<keyword evidence="7" id="KW-1185">Reference proteome</keyword>
<organism evidence="6 7">
    <name type="scientific">Lunasporangiospora selenospora</name>
    <dbReference type="NCBI Taxonomy" id="979761"/>
    <lineage>
        <taxon>Eukaryota</taxon>
        <taxon>Fungi</taxon>
        <taxon>Fungi incertae sedis</taxon>
        <taxon>Mucoromycota</taxon>
        <taxon>Mortierellomycotina</taxon>
        <taxon>Mortierellomycetes</taxon>
        <taxon>Mortierellales</taxon>
        <taxon>Mortierellaceae</taxon>
        <taxon>Lunasporangiospora</taxon>
    </lineage>
</organism>
<evidence type="ECO:0000256" key="5">
    <source>
        <dbReference type="PIRSR" id="PIRSR602403-1"/>
    </source>
</evidence>
<evidence type="ECO:0000256" key="3">
    <source>
        <dbReference type="ARBA" id="ARBA00022723"/>
    </source>
</evidence>
<keyword evidence="3 5" id="KW-0479">Metal-binding</keyword>
<dbReference type="Pfam" id="PF00067">
    <property type="entry name" value="p450"/>
    <property type="match status" value="1"/>
</dbReference>
<feature type="non-terminal residue" evidence="6">
    <location>
        <position position="1"/>
    </location>
</feature>
<keyword evidence="4 5" id="KW-0408">Iron</keyword>
<dbReference type="Gene3D" id="1.10.630.10">
    <property type="entry name" value="Cytochrome P450"/>
    <property type="match status" value="1"/>
</dbReference>
<evidence type="ECO:0000256" key="1">
    <source>
        <dbReference type="ARBA" id="ARBA00001971"/>
    </source>
</evidence>
<dbReference type="GO" id="GO:0005506">
    <property type="term" value="F:iron ion binding"/>
    <property type="evidence" value="ECO:0007669"/>
    <property type="project" value="InterPro"/>
</dbReference>
<name>A0A9P6KEY7_9FUNG</name>
<dbReference type="AlphaFoldDB" id="A0A9P6KEY7"/>
<evidence type="ECO:0008006" key="8">
    <source>
        <dbReference type="Google" id="ProtNLM"/>
    </source>
</evidence>
<comment type="similarity">
    <text evidence="2">Belongs to the cytochrome P450 family.</text>
</comment>
<comment type="cofactor">
    <cofactor evidence="1 5">
        <name>heme</name>
        <dbReference type="ChEBI" id="CHEBI:30413"/>
    </cofactor>
</comment>
<reference evidence="6" key="1">
    <citation type="journal article" date="2020" name="Fungal Divers.">
        <title>Resolving the Mortierellaceae phylogeny through synthesis of multi-gene phylogenetics and phylogenomics.</title>
        <authorList>
            <person name="Vandepol N."/>
            <person name="Liber J."/>
            <person name="Desiro A."/>
            <person name="Na H."/>
            <person name="Kennedy M."/>
            <person name="Barry K."/>
            <person name="Grigoriev I.V."/>
            <person name="Miller A.N."/>
            <person name="O'Donnell K."/>
            <person name="Stajich J.E."/>
            <person name="Bonito G."/>
        </authorList>
    </citation>
    <scope>NUCLEOTIDE SEQUENCE</scope>
    <source>
        <strain evidence="6">KOD1015</strain>
    </source>
</reference>
<proteinExistence type="inferred from homology"/>
<dbReference type="InterPro" id="IPR001128">
    <property type="entry name" value="Cyt_P450"/>
</dbReference>
<evidence type="ECO:0000313" key="6">
    <source>
        <dbReference type="EMBL" id="KAF9582220.1"/>
    </source>
</evidence>
<keyword evidence="5" id="KW-0349">Heme</keyword>
<comment type="caution">
    <text evidence="6">The sequence shown here is derived from an EMBL/GenBank/DDBJ whole genome shotgun (WGS) entry which is preliminary data.</text>
</comment>
<dbReference type="OrthoDB" id="1844152at2759"/>
<dbReference type="InterPro" id="IPR002403">
    <property type="entry name" value="Cyt_P450_E_grp-IV"/>
</dbReference>
<dbReference type="InterPro" id="IPR036396">
    <property type="entry name" value="Cyt_P450_sf"/>
</dbReference>
<dbReference type="GO" id="GO:0016705">
    <property type="term" value="F:oxidoreductase activity, acting on paired donors, with incorporation or reduction of molecular oxygen"/>
    <property type="evidence" value="ECO:0007669"/>
    <property type="project" value="InterPro"/>
</dbReference>
<evidence type="ECO:0000256" key="4">
    <source>
        <dbReference type="ARBA" id="ARBA00023004"/>
    </source>
</evidence>
<dbReference type="PANTHER" id="PTHR46206">
    <property type="entry name" value="CYTOCHROME P450"/>
    <property type="match status" value="1"/>
</dbReference>
<dbReference type="GO" id="GO:0004497">
    <property type="term" value="F:monooxygenase activity"/>
    <property type="evidence" value="ECO:0007669"/>
    <property type="project" value="InterPro"/>
</dbReference>
<sequence>MITPNLPKYTARIVDQLERNLDEEMAKYELEKRKDGMILVENPTLVIQLMIASSMAHLFVGPEIAKNDQVLDSFITATDDLGRIAGRGEIKKKSIWRTFLDNTEHRLLSPLQKHVDVLVKASTPFVLERRRLEQQAMAAGHIYERSDDILQRLLDDFEKYKMVDLEDICGNLIMLVLSGVHTTADASANMLYYLAAFPECIDTLFEEQQEVLDTIQKEREQQRQVLIAKDEPIPENLNSSEDRALSATAIKRMIHMDSFVREIFRYRTEQLSLAHRARRNVTLSNGMVISKGVTAIINMKSVHQSHDQGEDVEKFRPWRFVGKSKTATKIGSDFLPFDMGKHACPGRFLAIQELKTIGLLMVSRYSKIEIQDPSKTQKILRIRTGASYGTGLLFTSRQ</sequence>
<protein>
    <recommendedName>
        <fullName evidence="8">Cytochrome P450</fullName>
    </recommendedName>
</protein>
<evidence type="ECO:0000256" key="2">
    <source>
        <dbReference type="ARBA" id="ARBA00010617"/>
    </source>
</evidence>
<dbReference type="PRINTS" id="PR00465">
    <property type="entry name" value="EP450IV"/>
</dbReference>
<dbReference type="GO" id="GO:0020037">
    <property type="term" value="F:heme binding"/>
    <property type="evidence" value="ECO:0007669"/>
    <property type="project" value="InterPro"/>
</dbReference>
<dbReference type="EMBL" id="JAABOA010001133">
    <property type="protein sequence ID" value="KAF9582220.1"/>
    <property type="molecule type" value="Genomic_DNA"/>
</dbReference>
<accession>A0A9P6KEY7</accession>
<dbReference type="SUPFAM" id="SSF48264">
    <property type="entry name" value="Cytochrome P450"/>
    <property type="match status" value="1"/>
</dbReference>
<gene>
    <name evidence="6" type="ORF">BGW38_000491</name>
</gene>
<feature type="binding site" description="axial binding residue" evidence="5">
    <location>
        <position position="344"/>
    </location>
    <ligand>
        <name>heme</name>
        <dbReference type="ChEBI" id="CHEBI:30413"/>
    </ligand>
    <ligandPart>
        <name>Fe</name>
        <dbReference type="ChEBI" id="CHEBI:18248"/>
    </ligandPart>
</feature>
<evidence type="ECO:0000313" key="7">
    <source>
        <dbReference type="Proteomes" id="UP000780801"/>
    </source>
</evidence>